<evidence type="ECO:0000256" key="1">
    <source>
        <dbReference type="SAM" id="MobiDB-lite"/>
    </source>
</evidence>
<feature type="transmembrane region" description="Helical" evidence="2">
    <location>
        <begin position="117"/>
        <end position="137"/>
    </location>
</feature>
<keyword evidence="2" id="KW-0472">Membrane</keyword>
<evidence type="ECO:0000256" key="3">
    <source>
        <dbReference type="SAM" id="SignalP"/>
    </source>
</evidence>
<name>A0ABR4FD15_9PEZI</name>
<evidence type="ECO:0000313" key="4">
    <source>
        <dbReference type="EMBL" id="KAL2292580.1"/>
    </source>
</evidence>
<keyword evidence="2" id="KW-1133">Transmembrane helix</keyword>
<evidence type="ECO:0000256" key="2">
    <source>
        <dbReference type="SAM" id="Phobius"/>
    </source>
</evidence>
<dbReference type="EMBL" id="JBAWTH010000003">
    <property type="protein sequence ID" value="KAL2292580.1"/>
    <property type="molecule type" value="Genomic_DNA"/>
</dbReference>
<reference evidence="4 5" key="1">
    <citation type="submission" date="2024-03" db="EMBL/GenBank/DDBJ databases">
        <title>A high-quality draft genome sequence of Diaporthe vaccinii, a causative agent of upright dieback and viscid rot disease in cranberry plants.</title>
        <authorList>
            <person name="Sarrasin M."/>
            <person name="Lang B.F."/>
            <person name="Burger G."/>
        </authorList>
    </citation>
    <scope>NUCLEOTIDE SEQUENCE [LARGE SCALE GENOMIC DNA]</scope>
    <source>
        <strain evidence="4 5">IS7</strain>
    </source>
</reference>
<feature type="region of interest" description="Disordered" evidence="1">
    <location>
        <begin position="33"/>
        <end position="64"/>
    </location>
</feature>
<keyword evidence="2" id="KW-0812">Transmembrane</keyword>
<feature type="chain" id="PRO_5046972552" evidence="3">
    <location>
        <begin position="19"/>
        <end position="173"/>
    </location>
</feature>
<feature type="signal peptide" evidence="3">
    <location>
        <begin position="1"/>
        <end position="18"/>
    </location>
</feature>
<protein>
    <submittedName>
        <fullName evidence="4">Uncharacterized protein</fullName>
    </submittedName>
</protein>
<sequence>MRIATACAVTIALSLGLADQNWRGAVDVEIAPPASGDTRGTQHAQAVDNSKSTGNVGDSGSTAENVPTLPASILSGAMQTAHACLMAGAYTVVFPLGAIATHIGPPGRGQSNVHVCFQLIGVTMIAVGFGLGCYLATQTGIVRPHLRWVAEIRTRLTEHHRIGTLHTLNWEQP</sequence>
<gene>
    <name evidence="4" type="ORF">FJTKL_09528</name>
</gene>
<keyword evidence="3" id="KW-0732">Signal</keyword>
<dbReference type="Proteomes" id="UP001600888">
    <property type="component" value="Unassembled WGS sequence"/>
</dbReference>
<accession>A0ABR4FD15</accession>
<feature type="compositionally biased region" description="Polar residues" evidence="1">
    <location>
        <begin position="38"/>
        <end position="64"/>
    </location>
</feature>
<comment type="caution">
    <text evidence="4">The sequence shown here is derived from an EMBL/GenBank/DDBJ whole genome shotgun (WGS) entry which is preliminary data.</text>
</comment>
<proteinExistence type="predicted"/>
<evidence type="ECO:0000313" key="5">
    <source>
        <dbReference type="Proteomes" id="UP001600888"/>
    </source>
</evidence>
<organism evidence="4 5">
    <name type="scientific">Diaporthe vaccinii</name>
    <dbReference type="NCBI Taxonomy" id="105482"/>
    <lineage>
        <taxon>Eukaryota</taxon>
        <taxon>Fungi</taxon>
        <taxon>Dikarya</taxon>
        <taxon>Ascomycota</taxon>
        <taxon>Pezizomycotina</taxon>
        <taxon>Sordariomycetes</taxon>
        <taxon>Sordariomycetidae</taxon>
        <taxon>Diaporthales</taxon>
        <taxon>Diaporthaceae</taxon>
        <taxon>Diaporthe</taxon>
        <taxon>Diaporthe eres species complex</taxon>
    </lineage>
</organism>
<keyword evidence="5" id="KW-1185">Reference proteome</keyword>